<dbReference type="PANTHER" id="PTHR30619:SF1">
    <property type="entry name" value="RECOMBINATION PROTEIN 2"/>
    <property type="match status" value="1"/>
</dbReference>
<evidence type="ECO:0000256" key="2">
    <source>
        <dbReference type="ARBA" id="ARBA00022475"/>
    </source>
</evidence>
<protein>
    <submittedName>
        <fullName evidence="9">Competence protein ComEC</fullName>
    </submittedName>
</protein>
<dbReference type="InterPro" id="IPR052159">
    <property type="entry name" value="Competence_DNA_uptake"/>
</dbReference>
<evidence type="ECO:0000256" key="6">
    <source>
        <dbReference type="SAM" id="Phobius"/>
    </source>
</evidence>
<keyword evidence="4 6" id="KW-1133">Transmembrane helix</keyword>
<keyword evidence="5 6" id="KW-0472">Membrane</keyword>
<feature type="transmembrane region" description="Helical" evidence="6">
    <location>
        <begin position="310"/>
        <end position="343"/>
    </location>
</feature>
<feature type="transmembrane region" description="Helical" evidence="6">
    <location>
        <begin position="477"/>
        <end position="494"/>
    </location>
</feature>
<evidence type="ECO:0000256" key="5">
    <source>
        <dbReference type="ARBA" id="ARBA00023136"/>
    </source>
</evidence>
<comment type="caution">
    <text evidence="9">The sequence shown here is derived from an EMBL/GenBank/DDBJ whole genome shotgun (WGS) entry which is preliminary data.</text>
</comment>
<feature type="transmembrane region" description="Helical" evidence="6">
    <location>
        <begin position="31"/>
        <end position="50"/>
    </location>
</feature>
<evidence type="ECO:0000313" key="9">
    <source>
        <dbReference type="EMBL" id="MBB5638802.1"/>
    </source>
</evidence>
<keyword evidence="2" id="KW-1003">Cell membrane</keyword>
<feature type="domain" description="DUF4131" evidence="8">
    <location>
        <begin position="7"/>
        <end position="165"/>
    </location>
</feature>
<dbReference type="NCBIfam" id="TIGR00360">
    <property type="entry name" value="ComEC_N-term"/>
    <property type="match status" value="1"/>
</dbReference>
<proteinExistence type="predicted"/>
<evidence type="ECO:0000313" key="10">
    <source>
        <dbReference type="Proteomes" id="UP000537204"/>
    </source>
</evidence>
<name>A0A7W8ZRE1_9SPHI</name>
<feature type="transmembrane region" description="Helical" evidence="6">
    <location>
        <begin position="230"/>
        <end position="251"/>
    </location>
</feature>
<evidence type="ECO:0000256" key="4">
    <source>
        <dbReference type="ARBA" id="ARBA00022989"/>
    </source>
</evidence>
<dbReference type="GO" id="GO:0005886">
    <property type="term" value="C:plasma membrane"/>
    <property type="evidence" value="ECO:0007669"/>
    <property type="project" value="UniProtKB-SubCell"/>
</dbReference>
<gene>
    <name evidence="9" type="ORF">HDE68_004737</name>
</gene>
<feature type="transmembrane region" description="Helical" evidence="6">
    <location>
        <begin position="456"/>
        <end position="471"/>
    </location>
</feature>
<dbReference type="Pfam" id="PF03772">
    <property type="entry name" value="Competence"/>
    <property type="match status" value="1"/>
</dbReference>
<evidence type="ECO:0000256" key="3">
    <source>
        <dbReference type="ARBA" id="ARBA00022692"/>
    </source>
</evidence>
<evidence type="ECO:0000259" key="8">
    <source>
        <dbReference type="Pfam" id="PF13567"/>
    </source>
</evidence>
<feature type="transmembrane region" description="Helical" evidence="6">
    <location>
        <begin position="391"/>
        <end position="411"/>
    </location>
</feature>
<comment type="subcellular location">
    <subcellularLocation>
        <location evidence="1">Cell membrane</location>
        <topology evidence="1">Multi-pass membrane protein</topology>
    </subcellularLocation>
</comment>
<dbReference type="Pfam" id="PF13567">
    <property type="entry name" value="DUF4131"/>
    <property type="match status" value="1"/>
</dbReference>
<dbReference type="RefSeq" id="WP_183884599.1">
    <property type="nucleotide sequence ID" value="NZ_JACHCE010000010.1"/>
</dbReference>
<sequence>MLVQFFTFFLIFLLLIISVLYKPLKVYNYKWSIAILVNISFLFLGSFWYVNANQTTNFNNFSCNQADFLRISVAGEPQQQGSILRFTARVHTAYTADQKREVTGNILVSLPSGLHHPVKIHYGEVYFIPANYKAVEPPHNPAEFDFKSWLALQNINHQVFLQAHELISSKEDKGLALVRFALDLRKRQVSIYRKLIKDDNAFAVAATLILGYRSDLNAETLAAYSKTGTIHALSVSGMHVGIIYMVLNWLLGWMDRKLILRWTKVAILLILIWFYTLLTGYSASVLRSAVMLSMFILAKSVHRNADSYHILYFSAFCLLLCNPFLVWDVGFQLSYMAILGLIYLQPKLEKLITFKAYWLKKLWSLITVSVAAQIFTYPLSCYYFHQFPVYFILSNLFITIPVILLMYTGIILLMFRLYWISPLFEWLIIFMNRGLEKIAGLPYSSIHPIWYSKTELILLCLFLFFLFAAFSQKNKHLFAVSLGLFCGFQVLLIYDKIKAAKQQKIILFTLKRNYGAAFISSSKAVLVTDLKPADKAFKFHIQPALDELKIRKITCLKWNESIHTGDLVIKEHQLRFRNFTVLLVDSAFNYQRIGNKPLFDAIWIHKSARVKIEELRQDIGFNSIWTAARNRNFVIQPEGIIELNSPE</sequence>
<accession>A0A7W8ZRE1</accession>
<dbReference type="Proteomes" id="UP000537204">
    <property type="component" value="Unassembled WGS sequence"/>
</dbReference>
<feature type="transmembrane region" description="Helical" evidence="6">
    <location>
        <begin position="363"/>
        <end position="384"/>
    </location>
</feature>
<dbReference type="InterPro" id="IPR025405">
    <property type="entry name" value="DUF4131"/>
</dbReference>
<evidence type="ECO:0000259" key="7">
    <source>
        <dbReference type="Pfam" id="PF03772"/>
    </source>
</evidence>
<feature type="domain" description="ComEC/Rec2-related protein" evidence="7">
    <location>
        <begin position="208"/>
        <end position="470"/>
    </location>
</feature>
<keyword evidence="3 6" id="KW-0812">Transmembrane</keyword>
<reference evidence="9 10" key="1">
    <citation type="submission" date="2020-08" db="EMBL/GenBank/DDBJ databases">
        <title>Genomic Encyclopedia of Type Strains, Phase IV (KMG-V): Genome sequencing to study the core and pangenomes of soil and plant-associated prokaryotes.</title>
        <authorList>
            <person name="Whitman W."/>
        </authorList>
    </citation>
    <scope>NUCLEOTIDE SEQUENCE [LARGE SCALE GENOMIC DNA]</scope>
    <source>
        <strain evidence="9 10">S3M1</strain>
    </source>
</reference>
<evidence type="ECO:0000256" key="1">
    <source>
        <dbReference type="ARBA" id="ARBA00004651"/>
    </source>
</evidence>
<organism evidence="9 10">
    <name type="scientific">Pedobacter cryoconitis</name>
    <dbReference type="NCBI Taxonomy" id="188932"/>
    <lineage>
        <taxon>Bacteria</taxon>
        <taxon>Pseudomonadati</taxon>
        <taxon>Bacteroidota</taxon>
        <taxon>Sphingobacteriia</taxon>
        <taxon>Sphingobacteriales</taxon>
        <taxon>Sphingobacteriaceae</taxon>
        <taxon>Pedobacter</taxon>
    </lineage>
</organism>
<dbReference type="PANTHER" id="PTHR30619">
    <property type="entry name" value="DNA INTERNALIZATION/COMPETENCE PROTEIN COMEC/REC2"/>
    <property type="match status" value="1"/>
</dbReference>
<feature type="transmembrane region" description="Helical" evidence="6">
    <location>
        <begin position="6"/>
        <end position="24"/>
    </location>
</feature>
<dbReference type="InterPro" id="IPR004477">
    <property type="entry name" value="ComEC_N"/>
</dbReference>
<dbReference type="EMBL" id="JACHCE010000010">
    <property type="protein sequence ID" value="MBB5638802.1"/>
    <property type="molecule type" value="Genomic_DNA"/>
</dbReference>
<dbReference type="AlphaFoldDB" id="A0A7W8ZRE1"/>